<evidence type="ECO:0008006" key="4">
    <source>
        <dbReference type="Google" id="ProtNLM"/>
    </source>
</evidence>
<feature type="compositionally biased region" description="Low complexity" evidence="1">
    <location>
        <begin position="39"/>
        <end position="57"/>
    </location>
</feature>
<gene>
    <name evidence="2" type="ORF">CspeluHIS016_0107460</name>
</gene>
<feature type="compositionally biased region" description="Polar residues" evidence="1">
    <location>
        <begin position="78"/>
        <end position="87"/>
    </location>
</feature>
<dbReference type="Proteomes" id="UP001222932">
    <property type="component" value="Unassembled WGS sequence"/>
</dbReference>
<reference evidence="2" key="1">
    <citation type="journal article" date="2023" name="BMC Genomics">
        <title>Chromosome-level genome assemblies of Cutaneotrichosporon spp. (Trichosporonales, Basidiomycota) reveal imbalanced evolution between nucleotide sequences and chromosome synteny.</title>
        <authorList>
            <person name="Kobayashi Y."/>
            <person name="Kayamori A."/>
            <person name="Aoki K."/>
            <person name="Shiwa Y."/>
            <person name="Matsutani M."/>
            <person name="Fujita N."/>
            <person name="Sugita T."/>
            <person name="Iwasaki W."/>
            <person name="Tanaka N."/>
            <person name="Takashima M."/>
        </authorList>
    </citation>
    <scope>NUCLEOTIDE SEQUENCE</scope>
    <source>
        <strain evidence="2">HIS016</strain>
    </source>
</reference>
<keyword evidence="3" id="KW-1185">Reference proteome</keyword>
<dbReference type="EMBL" id="BTCM01000001">
    <property type="protein sequence ID" value="GMK54160.1"/>
    <property type="molecule type" value="Genomic_DNA"/>
</dbReference>
<name>A0AAD3TPV0_9TREE</name>
<organism evidence="2 3">
    <name type="scientific">Cutaneotrichosporon spelunceum</name>
    <dbReference type="NCBI Taxonomy" id="1672016"/>
    <lineage>
        <taxon>Eukaryota</taxon>
        <taxon>Fungi</taxon>
        <taxon>Dikarya</taxon>
        <taxon>Basidiomycota</taxon>
        <taxon>Agaricomycotina</taxon>
        <taxon>Tremellomycetes</taxon>
        <taxon>Trichosporonales</taxon>
        <taxon>Trichosporonaceae</taxon>
        <taxon>Cutaneotrichosporon</taxon>
    </lineage>
</organism>
<reference evidence="2" key="2">
    <citation type="submission" date="2023-06" db="EMBL/GenBank/DDBJ databases">
        <authorList>
            <person name="Kobayashi Y."/>
            <person name="Kayamori A."/>
            <person name="Aoki K."/>
            <person name="Shiwa Y."/>
            <person name="Fujita N."/>
            <person name="Sugita T."/>
            <person name="Iwasaki W."/>
            <person name="Tanaka N."/>
            <person name="Takashima M."/>
        </authorList>
    </citation>
    <scope>NUCLEOTIDE SEQUENCE</scope>
    <source>
        <strain evidence="2">HIS016</strain>
    </source>
</reference>
<evidence type="ECO:0000313" key="2">
    <source>
        <dbReference type="EMBL" id="GMK54160.1"/>
    </source>
</evidence>
<feature type="region of interest" description="Disordered" evidence="1">
    <location>
        <begin position="1"/>
        <end position="103"/>
    </location>
</feature>
<accession>A0AAD3TPV0</accession>
<dbReference type="AlphaFoldDB" id="A0AAD3TPV0"/>
<evidence type="ECO:0000256" key="1">
    <source>
        <dbReference type="SAM" id="MobiDB-lite"/>
    </source>
</evidence>
<proteinExistence type="predicted"/>
<sequence>MALSMPAPRGHFPSRSHDISRMPPPPCKPRTRRISNWRLGVGLPSGGPTLLSTLTPLGPSPSPRHPRKSNPAPDTRPLSPNSPNTPFLSEWDLEPEDESASRRRTISLPTHGRKANPALARDVPKAKWRPWGCIDAGSYPHILDSIIANADFRLLLALRGVSRGWCARVDTILFEHVALVTPAAGPRQVDPSTHAKVRMALRKRKSTEAVLMSACPPLRLLPALPGQVPQHVSAIRILDTYDYTSTQALLFDAMANAEENDATRPGRGALVQAGHGLSISRSASLLNRSFPVSAPAVHAPTTVHYLPAVGLNRVTIGVDVGTSRVILHFVPAFISPFASECDTWLVESTGPCDVVFVFDQHAFSGAPNVQDLRYNLAAGLAESFELLEIVGVPLPNITLVGLDELTAEWQSPDSGGDVAFVQRFVAERVEDGAAAHVSGMTMADWESRPGAQAALERAPLPYAPVPFNED</sequence>
<protein>
    <recommendedName>
        <fullName evidence="4">F-box domain-containing protein</fullName>
    </recommendedName>
</protein>
<evidence type="ECO:0000313" key="3">
    <source>
        <dbReference type="Proteomes" id="UP001222932"/>
    </source>
</evidence>
<comment type="caution">
    <text evidence="2">The sequence shown here is derived from an EMBL/GenBank/DDBJ whole genome shotgun (WGS) entry which is preliminary data.</text>
</comment>